<dbReference type="Pfam" id="PF03767">
    <property type="entry name" value="Acid_phosphat_B"/>
    <property type="match status" value="1"/>
</dbReference>
<dbReference type="InterPro" id="IPR023214">
    <property type="entry name" value="HAD_sf"/>
</dbReference>
<protein>
    <submittedName>
        <fullName evidence="3">5'-nucleotidase, lipoprotein e(P4) family</fullName>
    </submittedName>
</protein>
<proteinExistence type="predicted"/>
<dbReference type="GO" id="GO:0009279">
    <property type="term" value="C:cell outer membrane"/>
    <property type="evidence" value="ECO:0007669"/>
    <property type="project" value="InterPro"/>
</dbReference>
<organism evidence="3 4">
    <name type="scientific">Chitinophaga parva</name>
    <dbReference type="NCBI Taxonomy" id="2169414"/>
    <lineage>
        <taxon>Bacteria</taxon>
        <taxon>Pseudomonadati</taxon>
        <taxon>Bacteroidota</taxon>
        <taxon>Chitinophagia</taxon>
        <taxon>Chitinophagales</taxon>
        <taxon>Chitinophagaceae</taxon>
        <taxon>Chitinophaga</taxon>
    </lineage>
</organism>
<feature type="chain" id="PRO_5015667295" evidence="2">
    <location>
        <begin position="22"/>
        <end position="275"/>
    </location>
</feature>
<name>A0A2T7BNJ5_9BACT</name>
<dbReference type="SFLD" id="SFLDG01125">
    <property type="entry name" value="C1.1:_Acid_Phosphatase_Like"/>
    <property type="match status" value="1"/>
</dbReference>
<evidence type="ECO:0000313" key="3">
    <source>
        <dbReference type="EMBL" id="PUZ29243.1"/>
    </source>
</evidence>
<dbReference type="PIRSF" id="PIRSF019271">
    <property type="entry name" value="Acid_Ptase_C"/>
    <property type="match status" value="1"/>
</dbReference>
<keyword evidence="3" id="KW-0449">Lipoprotein</keyword>
<dbReference type="InterPro" id="IPR005519">
    <property type="entry name" value="Acid_phosphat_B-like"/>
</dbReference>
<dbReference type="SUPFAM" id="SSF56784">
    <property type="entry name" value="HAD-like"/>
    <property type="match status" value="1"/>
</dbReference>
<dbReference type="Gene3D" id="3.40.50.1000">
    <property type="entry name" value="HAD superfamily/HAD-like"/>
    <property type="match status" value="1"/>
</dbReference>
<dbReference type="RefSeq" id="WP_108685882.1">
    <property type="nucleotide sequence ID" value="NZ_QCYK01000001.1"/>
</dbReference>
<reference evidence="3 4" key="1">
    <citation type="submission" date="2018-04" db="EMBL/GenBank/DDBJ databases">
        <title>Chitinophaga fuyangensis sp. nov., isolated from soil in a chemical factory.</title>
        <authorList>
            <person name="Chen K."/>
        </authorList>
    </citation>
    <scope>NUCLEOTIDE SEQUENCE [LARGE SCALE GENOMIC DNA]</scope>
    <source>
        <strain evidence="3 4">LY-1</strain>
    </source>
</reference>
<dbReference type="InterPro" id="IPR036412">
    <property type="entry name" value="HAD-like_sf"/>
</dbReference>
<feature type="signal peptide" evidence="2">
    <location>
        <begin position="1"/>
        <end position="21"/>
    </location>
</feature>
<dbReference type="SFLD" id="SFLDS00003">
    <property type="entry name" value="Haloacid_Dehalogenase"/>
    <property type="match status" value="1"/>
</dbReference>
<dbReference type="AlphaFoldDB" id="A0A2T7BNJ5"/>
<dbReference type="PANTHER" id="PTHR31284:SF10">
    <property type="entry name" value="ACID PHOSPHATASE-LIKE PROTEIN"/>
    <property type="match status" value="1"/>
</dbReference>
<keyword evidence="4" id="KW-1185">Reference proteome</keyword>
<sequence>MLIKRLLLPAAACFFFMACHTTRQSTTAMQPATTAHSTVLQPYGPAWAALWQQQAGEYKALCLQAYQMAALRIDEDLQQPHNKPLAVVTDIDETVLDNSPNTVHQSLQGKGYTQADWEAWTAKVDADTVPGAPTFFRYAVSKGVDVYYITNRVETERAVTLQNLQRWGFPQATDDHLVLRTNTSSKEARRQALAQTHDIIMLVGDNLSDFSAAFDEQLPDARLQAVHNNAAEFGKRFIVLPNPMYGDWESSLYHFQNGLSTQQKDSILRSSLRNY</sequence>
<accession>A0A2T7BNJ5</accession>
<evidence type="ECO:0000256" key="2">
    <source>
        <dbReference type="SAM" id="SignalP"/>
    </source>
</evidence>
<dbReference type="CDD" id="cd07534">
    <property type="entry name" value="HAD_CAP"/>
    <property type="match status" value="1"/>
</dbReference>
<gene>
    <name evidence="3" type="ORF">DCC81_07200</name>
</gene>
<dbReference type="PROSITE" id="PS51257">
    <property type="entry name" value="PROKAR_LIPOPROTEIN"/>
    <property type="match status" value="1"/>
</dbReference>
<dbReference type="OrthoDB" id="395856at2"/>
<evidence type="ECO:0000313" key="4">
    <source>
        <dbReference type="Proteomes" id="UP000244450"/>
    </source>
</evidence>
<dbReference type="PANTHER" id="PTHR31284">
    <property type="entry name" value="ACID PHOSPHATASE-LIKE PROTEIN"/>
    <property type="match status" value="1"/>
</dbReference>
<dbReference type="NCBIfam" id="TIGR01533">
    <property type="entry name" value="lipo_e_P4"/>
    <property type="match status" value="1"/>
</dbReference>
<dbReference type="InterPro" id="IPR006423">
    <property type="entry name" value="Lipo_e_P4"/>
</dbReference>
<comment type="caution">
    <text evidence="3">The sequence shown here is derived from an EMBL/GenBank/DDBJ whole genome shotgun (WGS) entry which is preliminary data.</text>
</comment>
<keyword evidence="1 2" id="KW-0732">Signal</keyword>
<dbReference type="EMBL" id="QCYK01000001">
    <property type="protein sequence ID" value="PUZ29243.1"/>
    <property type="molecule type" value="Genomic_DNA"/>
</dbReference>
<evidence type="ECO:0000256" key="1">
    <source>
        <dbReference type="ARBA" id="ARBA00022729"/>
    </source>
</evidence>
<dbReference type="Proteomes" id="UP000244450">
    <property type="component" value="Unassembled WGS sequence"/>
</dbReference>